<dbReference type="Gene3D" id="1.10.8.60">
    <property type="match status" value="1"/>
</dbReference>
<dbReference type="EMBL" id="ALYF01000003">
    <property type="protein sequence ID" value="EJW21074.1"/>
    <property type="molecule type" value="Genomic_DNA"/>
</dbReference>
<sequence length="362" mass="39386">MKLKAHQVEGFIKSPDPNILLVLIYGSDLGMIREHARTLANHALSGGTQDADPMAGAIERVDLDAATLARDPGLLRNEAASVSMFADPNSQNRRVVMLRTNGDQNAQIVKDYLADPVAEALVIIEASKLTPASKLRKAVESDKNSMALPCFEDDPGTIQRLARAWLEAEGFRIEAAAMDRLSQRLGADRGVTRQELERLALFVGPRGSEKRAGRDVVMITLDDVEQMIGDGAAASVENMIDAVAGGMLNDADQALTRLSLAGTPAPAVLNRLRTHFQNLHLAQGHIENGMSRNEAMRAAFRPSLHFKRVSTVERQISLWPKAKISTALNIIHETETSCRETGSPDVTLAAYAMLRLARAAKR</sequence>
<keyword evidence="4" id="KW-0235">DNA replication</keyword>
<evidence type="ECO:0000313" key="8">
    <source>
        <dbReference type="EMBL" id="EJW21074.1"/>
    </source>
</evidence>
<name>J9DZH0_9PROT</name>
<dbReference type="GO" id="GO:0006261">
    <property type="term" value="P:DNA-templated DNA replication"/>
    <property type="evidence" value="ECO:0007669"/>
    <property type="project" value="TreeGrafter"/>
</dbReference>
<accession>J9DZH0</accession>
<dbReference type="SUPFAM" id="SSF48019">
    <property type="entry name" value="post-AAA+ oligomerization domain-like"/>
    <property type="match status" value="1"/>
</dbReference>
<comment type="caution">
    <text evidence="8">The sequence shown here is derived from an EMBL/GenBank/DDBJ whole genome shotgun (WGS) entry which is preliminary data.</text>
</comment>
<dbReference type="InterPro" id="IPR027417">
    <property type="entry name" value="P-loop_NTPase"/>
</dbReference>
<dbReference type="InterPro" id="IPR005790">
    <property type="entry name" value="DNA_polIII_delta"/>
</dbReference>
<evidence type="ECO:0000313" key="9">
    <source>
        <dbReference type="Proteomes" id="UP000004836"/>
    </source>
</evidence>
<dbReference type="PANTHER" id="PTHR34388:SF1">
    <property type="entry name" value="DNA POLYMERASE III SUBUNIT DELTA"/>
    <property type="match status" value="1"/>
</dbReference>
<dbReference type="Gene3D" id="3.40.50.300">
    <property type="entry name" value="P-loop containing nucleotide triphosphate hydrolases"/>
    <property type="match status" value="1"/>
</dbReference>
<dbReference type="OrthoDB" id="9804983at2"/>
<evidence type="ECO:0000256" key="7">
    <source>
        <dbReference type="ARBA" id="ARBA00049244"/>
    </source>
</evidence>
<dbReference type="GO" id="GO:0003677">
    <property type="term" value="F:DNA binding"/>
    <property type="evidence" value="ECO:0007669"/>
    <property type="project" value="InterPro"/>
</dbReference>
<evidence type="ECO:0000256" key="3">
    <source>
        <dbReference type="ARBA" id="ARBA00022695"/>
    </source>
</evidence>
<dbReference type="SUPFAM" id="SSF52540">
    <property type="entry name" value="P-loop containing nucleoside triphosphate hydrolases"/>
    <property type="match status" value="1"/>
</dbReference>
<protein>
    <recommendedName>
        <fullName evidence="1">DNA-directed DNA polymerase</fullName>
        <ecNumber evidence="1">2.7.7.7</ecNumber>
    </recommendedName>
</protein>
<evidence type="ECO:0000256" key="2">
    <source>
        <dbReference type="ARBA" id="ARBA00022679"/>
    </source>
</evidence>
<comment type="similarity">
    <text evidence="6">Belongs to the DNA polymerase HolA subunit family.</text>
</comment>
<dbReference type="Gene3D" id="1.20.272.10">
    <property type="match status" value="1"/>
</dbReference>
<dbReference type="GO" id="GO:0003887">
    <property type="term" value="F:DNA-directed DNA polymerase activity"/>
    <property type="evidence" value="ECO:0007669"/>
    <property type="project" value="UniProtKB-KW"/>
</dbReference>
<dbReference type="InterPro" id="IPR008921">
    <property type="entry name" value="DNA_pol3_clamp-load_cplx_C"/>
</dbReference>
<dbReference type="STRING" id="1220535.IMCC14465_08700"/>
<evidence type="ECO:0000256" key="5">
    <source>
        <dbReference type="ARBA" id="ARBA00022932"/>
    </source>
</evidence>
<dbReference type="GO" id="GO:0009360">
    <property type="term" value="C:DNA polymerase III complex"/>
    <property type="evidence" value="ECO:0007669"/>
    <property type="project" value="TreeGrafter"/>
</dbReference>
<dbReference type="Proteomes" id="UP000004836">
    <property type="component" value="Unassembled WGS sequence"/>
</dbReference>
<keyword evidence="2" id="KW-0808">Transferase</keyword>
<reference evidence="8 9" key="1">
    <citation type="journal article" date="2012" name="J. Bacteriol.">
        <title>Genome Sequence of Strain IMCC14465, Isolated from the East Sea, Belonging to the PS1 Clade of Alphaproteobacteria.</title>
        <authorList>
            <person name="Yang S.J."/>
            <person name="Kang I."/>
            <person name="Cho J.C."/>
        </authorList>
    </citation>
    <scope>NUCLEOTIDE SEQUENCE [LARGE SCALE GENOMIC DNA]</scope>
    <source>
        <strain evidence="8 9">IMCC14465</strain>
    </source>
</reference>
<dbReference type="eggNOG" id="COG1466">
    <property type="taxonomic scope" value="Bacteria"/>
</dbReference>
<evidence type="ECO:0000256" key="4">
    <source>
        <dbReference type="ARBA" id="ARBA00022705"/>
    </source>
</evidence>
<organism evidence="8 9">
    <name type="scientific">alpha proteobacterium IMCC14465</name>
    <dbReference type="NCBI Taxonomy" id="1220535"/>
    <lineage>
        <taxon>Bacteria</taxon>
        <taxon>Pseudomonadati</taxon>
        <taxon>Pseudomonadota</taxon>
        <taxon>Alphaproteobacteria</taxon>
        <taxon>PS1 clade</taxon>
    </lineage>
</organism>
<evidence type="ECO:0000256" key="6">
    <source>
        <dbReference type="ARBA" id="ARBA00034754"/>
    </source>
</evidence>
<gene>
    <name evidence="8" type="ORF">IMCC14465_08700</name>
</gene>
<proteinExistence type="inferred from homology"/>
<keyword evidence="3" id="KW-0548">Nucleotidyltransferase</keyword>
<keyword evidence="5" id="KW-0239">DNA-directed DNA polymerase</keyword>
<comment type="catalytic activity">
    <reaction evidence="7">
        <text>DNA(n) + a 2'-deoxyribonucleoside 5'-triphosphate = DNA(n+1) + diphosphate</text>
        <dbReference type="Rhea" id="RHEA:22508"/>
        <dbReference type="Rhea" id="RHEA-COMP:17339"/>
        <dbReference type="Rhea" id="RHEA-COMP:17340"/>
        <dbReference type="ChEBI" id="CHEBI:33019"/>
        <dbReference type="ChEBI" id="CHEBI:61560"/>
        <dbReference type="ChEBI" id="CHEBI:173112"/>
        <dbReference type="EC" id="2.7.7.7"/>
    </reaction>
</comment>
<dbReference type="NCBIfam" id="TIGR01128">
    <property type="entry name" value="holA"/>
    <property type="match status" value="1"/>
</dbReference>
<dbReference type="EC" id="2.7.7.7" evidence="1"/>
<dbReference type="AlphaFoldDB" id="J9DZH0"/>
<evidence type="ECO:0000256" key="1">
    <source>
        <dbReference type="ARBA" id="ARBA00012417"/>
    </source>
</evidence>
<dbReference type="PANTHER" id="PTHR34388">
    <property type="entry name" value="DNA POLYMERASE III SUBUNIT DELTA"/>
    <property type="match status" value="1"/>
</dbReference>
<keyword evidence="9" id="KW-1185">Reference proteome</keyword>